<organism evidence="1 2">
    <name type="scientific">Fusarium oxysporum f. sp. radicis-cucumerinum</name>
    <dbReference type="NCBI Taxonomy" id="327505"/>
    <lineage>
        <taxon>Eukaryota</taxon>
        <taxon>Fungi</taxon>
        <taxon>Dikarya</taxon>
        <taxon>Ascomycota</taxon>
        <taxon>Pezizomycotina</taxon>
        <taxon>Sordariomycetes</taxon>
        <taxon>Hypocreomycetidae</taxon>
        <taxon>Hypocreales</taxon>
        <taxon>Nectriaceae</taxon>
        <taxon>Fusarium</taxon>
        <taxon>Fusarium oxysporum species complex</taxon>
    </lineage>
</organism>
<dbReference type="Proteomes" id="UP000219602">
    <property type="component" value="Chromosome 4"/>
</dbReference>
<dbReference type="STRING" id="327505.A0A2H3HD36"/>
<sequence length="230" mass="26631">MTWTPTDEHDENLKEIFEHKLGLATVDVLKTTMAGENSYMSFVLNRLDFLDLQALCVSVADIPQSEESFRELIPEEACGELTEIDPQLYEQTKEATSTIARYCGDWNLWEMPSLLSSASRTIAYCRHAVIELAQEKYGYSLKQTLQFIMQEKYEDKSSWDCEFFDALYITRKKVKSLHEAALGRMRQIYLTYQALDLIKLKVMCSEKSVEFLRKHYRDGPAQNTTDESTT</sequence>
<name>A0A2H3HD36_FUSOX</name>
<reference evidence="1 2" key="2">
    <citation type="journal article" date="2017" name="Sci. Rep.">
        <title>A mobile pathogenicity chromosome in Fusarium oxysporum for infection of multiple cucurbit species.</title>
        <authorList>
            <person name="van Dam P."/>
            <person name="Fokkens L."/>
            <person name="Ayukawa Y."/>
            <person name="van der Gragt M."/>
            <person name="Ter Horst A."/>
            <person name="Brankovics B."/>
            <person name="Houterman P.M."/>
            <person name="Arie T."/>
            <person name="Rep M."/>
        </authorList>
    </citation>
    <scope>NUCLEOTIDE SEQUENCE [LARGE SCALE GENOMIC DNA]</scope>
    <source>
        <strain evidence="1 2">Forc016</strain>
    </source>
</reference>
<gene>
    <name evidence="1" type="ORF">AU210_003624</name>
</gene>
<proteinExistence type="predicted"/>
<reference evidence="1 2" key="1">
    <citation type="journal article" date="2016" name="Environ. Microbiol.">
        <title>Effector profiles distinguish formae speciales of Fusarium oxysporum.</title>
        <authorList>
            <person name="van Dam P."/>
            <person name="Fokkens L."/>
            <person name="Schmidt S.M."/>
            <person name="Linmans J.H."/>
            <person name="Kistler H.C."/>
            <person name="Ma L.J."/>
            <person name="Rep M."/>
        </authorList>
    </citation>
    <scope>NUCLEOTIDE SEQUENCE [LARGE SCALE GENOMIC DNA]</scope>
    <source>
        <strain evidence="1 2">Forc016</strain>
    </source>
</reference>
<comment type="caution">
    <text evidence="1">The sequence shown here is derived from an EMBL/GenBank/DDBJ whole genome shotgun (WGS) entry which is preliminary data.</text>
</comment>
<evidence type="ECO:0000313" key="2">
    <source>
        <dbReference type="Proteomes" id="UP000219602"/>
    </source>
</evidence>
<dbReference type="AlphaFoldDB" id="A0A2H3HD36"/>
<evidence type="ECO:0000313" key="1">
    <source>
        <dbReference type="EMBL" id="PCD41065.1"/>
    </source>
</evidence>
<dbReference type="EMBL" id="MABQ02000003">
    <property type="protein sequence ID" value="PCD41065.1"/>
    <property type="molecule type" value="Genomic_DNA"/>
</dbReference>
<accession>A0A2H3HD36</accession>
<protein>
    <submittedName>
        <fullName evidence="1">Uncharacterized protein</fullName>
    </submittedName>
</protein>